<dbReference type="InterPro" id="IPR008685">
    <property type="entry name" value="Centromere_Mis12"/>
</dbReference>
<evidence type="ECO:0000256" key="5">
    <source>
        <dbReference type="ARBA" id="ARBA00022618"/>
    </source>
</evidence>
<keyword evidence="6" id="KW-0498">Mitosis</keyword>
<dbReference type="Pfam" id="PF05859">
    <property type="entry name" value="Mis12"/>
    <property type="match status" value="1"/>
</dbReference>
<keyword evidence="7" id="KW-0995">Kinetochore</keyword>
<name>A0A9D4Q370_RHISA</name>
<accession>A0A9D4Q370</accession>
<evidence type="ECO:0000256" key="1">
    <source>
        <dbReference type="ARBA" id="ARBA00004629"/>
    </source>
</evidence>
<comment type="caution">
    <text evidence="11">The sequence shown here is derived from an EMBL/GenBank/DDBJ whole genome shotgun (WGS) entry which is preliminary data.</text>
</comment>
<evidence type="ECO:0000313" key="11">
    <source>
        <dbReference type="EMBL" id="KAH7963818.1"/>
    </source>
</evidence>
<evidence type="ECO:0000313" key="12">
    <source>
        <dbReference type="Proteomes" id="UP000821837"/>
    </source>
</evidence>
<evidence type="ECO:0000256" key="8">
    <source>
        <dbReference type="ARBA" id="ARBA00023054"/>
    </source>
</evidence>
<dbReference type="GO" id="GO:0051382">
    <property type="term" value="P:kinetochore assembly"/>
    <property type="evidence" value="ECO:0007669"/>
    <property type="project" value="TreeGrafter"/>
</dbReference>
<keyword evidence="9" id="KW-0131">Cell cycle</keyword>
<keyword evidence="4" id="KW-0158">Chromosome</keyword>
<dbReference type="Proteomes" id="UP000821837">
    <property type="component" value="Chromosome 3"/>
</dbReference>
<keyword evidence="12" id="KW-1185">Reference proteome</keyword>
<evidence type="ECO:0000256" key="7">
    <source>
        <dbReference type="ARBA" id="ARBA00022838"/>
    </source>
</evidence>
<sequence>MTDGSYAVQHFGVSPKSIVDCGKAVVKLVVQVVYNVWFDYTEKCLDALKAALQDKASGHIAPDELEAWVDSVFREMVPEFNKNAEKLEEYMKRNIVHVPSHVLLPEDGAHRLSADERKMSVSLLRAQFGSLRRQIVQETARQQALLGEVAQQDVLREQLRFKLQNIEEMAQRVAEENNATTGVPADSDACLHLDTSDALALCTDPEGVPGAGAKEEAAQKIL</sequence>
<comment type="similarity">
    <text evidence="2">Belongs to the mis12 family.</text>
</comment>
<evidence type="ECO:0000256" key="4">
    <source>
        <dbReference type="ARBA" id="ARBA00022454"/>
    </source>
</evidence>
<dbReference type="GO" id="GO:0005634">
    <property type="term" value="C:nucleus"/>
    <property type="evidence" value="ECO:0007669"/>
    <property type="project" value="InterPro"/>
</dbReference>
<evidence type="ECO:0000256" key="6">
    <source>
        <dbReference type="ARBA" id="ARBA00022776"/>
    </source>
</evidence>
<dbReference type="GO" id="GO:0000444">
    <property type="term" value="C:MIS12/MIND type complex"/>
    <property type="evidence" value="ECO:0007669"/>
    <property type="project" value="TreeGrafter"/>
</dbReference>
<proteinExistence type="inferred from homology"/>
<keyword evidence="8" id="KW-0175">Coiled coil</keyword>
<dbReference type="VEuPathDB" id="VectorBase:RSAN_044039"/>
<keyword evidence="5" id="KW-0132">Cell division</keyword>
<gene>
    <name evidence="11" type="ORF">HPB52_023141</name>
</gene>
<evidence type="ECO:0000256" key="2">
    <source>
        <dbReference type="ARBA" id="ARBA00008643"/>
    </source>
</evidence>
<comment type="subcellular location">
    <subcellularLocation>
        <location evidence="1">Chromosome</location>
        <location evidence="1">Centromere</location>
        <location evidence="1">Kinetochore</location>
    </subcellularLocation>
</comment>
<dbReference type="GO" id="GO:0000070">
    <property type="term" value="P:mitotic sister chromatid segregation"/>
    <property type="evidence" value="ECO:0007669"/>
    <property type="project" value="TreeGrafter"/>
</dbReference>
<dbReference type="PANTHER" id="PTHR14527">
    <property type="entry name" value="PROTEIN MIS12 HOMOLOG"/>
    <property type="match status" value="1"/>
</dbReference>
<reference evidence="11" key="1">
    <citation type="journal article" date="2020" name="Cell">
        <title>Large-Scale Comparative Analyses of Tick Genomes Elucidate Their Genetic Diversity and Vector Capacities.</title>
        <authorList>
            <consortium name="Tick Genome and Microbiome Consortium (TIGMIC)"/>
            <person name="Jia N."/>
            <person name="Wang J."/>
            <person name="Shi W."/>
            <person name="Du L."/>
            <person name="Sun Y."/>
            <person name="Zhan W."/>
            <person name="Jiang J.F."/>
            <person name="Wang Q."/>
            <person name="Zhang B."/>
            <person name="Ji P."/>
            <person name="Bell-Sakyi L."/>
            <person name="Cui X.M."/>
            <person name="Yuan T.T."/>
            <person name="Jiang B.G."/>
            <person name="Yang W.F."/>
            <person name="Lam T.T."/>
            <person name="Chang Q.C."/>
            <person name="Ding S.J."/>
            <person name="Wang X.J."/>
            <person name="Zhu J.G."/>
            <person name="Ruan X.D."/>
            <person name="Zhao L."/>
            <person name="Wei J.T."/>
            <person name="Ye R.Z."/>
            <person name="Que T.C."/>
            <person name="Du C.H."/>
            <person name="Zhou Y.H."/>
            <person name="Cheng J.X."/>
            <person name="Dai P.F."/>
            <person name="Guo W.B."/>
            <person name="Han X.H."/>
            <person name="Huang E.J."/>
            <person name="Li L.F."/>
            <person name="Wei W."/>
            <person name="Gao Y.C."/>
            <person name="Liu J.Z."/>
            <person name="Shao H.Z."/>
            <person name="Wang X."/>
            <person name="Wang C.C."/>
            <person name="Yang T.C."/>
            <person name="Huo Q.B."/>
            <person name="Li W."/>
            <person name="Chen H.Y."/>
            <person name="Chen S.E."/>
            <person name="Zhou L.G."/>
            <person name="Ni X.B."/>
            <person name="Tian J.H."/>
            <person name="Sheng Y."/>
            <person name="Liu T."/>
            <person name="Pan Y.S."/>
            <person name="Xia L.Y."/>
            <person name="Li J."/>
            <person name="Zhao F."/>
            <person name="Cao W.C."/>
        </authorList>
    </citation>
    <scope>NUCLEOTIDE SEQUENCE</scope>
    <source>
        <strain evidence="11">Rsan-2018</strain>
    </source>
</reference>
<organism evidence="11 12">
    <name type="scientific">Rhipicephalus sanguineus</name>
    <name type="common">Brown dog tick</name>
    <name type="synonym">Ixodes sanguineus</name>
    <dbReference type="NCBI Taxonomy" id="34632"/>
    <lineage>
        <taxon>Eukaryota</taxon>
        <taxon>Metazoa</taxon>
        <taxon>Ecdysozoa</taxon>
        <taxon>Arthropoda</taxon>
        <taxon>Chelicerata</taxon>
        <taxon>Arachnida</taxon>
        <taxon>Acari</taxon>
        <taxon>Parasitiformes</taxon>
        <taxon>Ixodida</taxon>
        <taxon>Ixodoidea</taxon>
        <taxon>Ixodidae</taxon>
        <taxon>Rhipicephalinae</taxon>
        <taxon>Rhipicephalus</taxon>
        <taxon>Rhipicephalus</taxon>
    </lineage>
</organism>
<dbReference type="PANTHER" id="PTHR14527:SF2">
    <property type="entry name" value="PROTEIN MIS12 HOMOLOG"/>
    <property type="match status" value="1"/>
</dbReference>
<evidence type="ECO:0000256" key="9">
    <source>
        <dbReference type="ARBA" id="ARBA00023306"/>
    </source>
</evidence>
<keyword evidence="10" id="KW-0137">Centromere</keyword>
<reference evidence="11" key="2">
    <citation type="submission" date="2021-09" db="EMBL/GenBank/DDBJ databases">
        <authorList>
            <person name="Jia N."/>
            <person name="Wang J."/>
            <person name="Shi W."/>
            <person name="Du L."/>
            <person name="Sun Y."/>
            <person name="Zhan W."/>
            <person name="Jiang J."/>
            <person name="Wang Q."/>
            <person name="Zhang B."/>
            <person name="Ji P."/>
            <person name="Sakyi L.B."/>
            <person name="Cui X."/>
            <person name="Yuan T."/>
            <person name="Jiang B."/>
            <person name="Yang W."/>
            <person name="Lam T.T.-Y."/>
            <person name="Chang Q."/>
            <person name="Ding S."/>
            <person name="Wang X."/>
            <person name="Zhu J."/>
            <person name="Ruan X."/>
            <person name="Zhao L."/>
            <person name="Wei J."/>
            <person name="Que T."/>
            <person name="Du C."/>
            <person name="Cheng J."/>
            <person name="Dai P."/>
            <person name="Han X."/>
            <person name="Huang E."/>
            <person name="Gao Y."/>
            <person name="Liu J."/>
            <person name="Shao H."/>
            <person name="Ye R."/>
            <person name="Li L."/>
            <person name="Wei W."/>
            <person name="Wang X."/>
            <person name="Wang C."/>
            <person name="Huo Q."/>
            <person name="Li W."/>
            <person name="Guo W."/>
            <person name="Chen H."/>
            <person name="Chen S."/>
            <person name="Zhou L."/>
            <person name="Zhou L."/>
            <person name="Ni X."/>
            <person name="Tian J."/>
            <person name="Zhou Y."/>
            <person name="Sheng Y."/>
            <person name="Liu T."/>
            <person name="Pan Y."/>
            <person name="Xia L."/>
            <person name="Li J."/>
            <person name="Zhao F."/>
            <person name="Cao W."/>
        </authorList>
    </citation>
    <scope>NUCLEOTIDE SEQUENCE</scope>
    <source>
        <strain evidence="11">Rsan-2018</strain>
        <tissue evidence="11">Larvae</tissue>
    </source>
</reference>
<protein>
    <recommendedName>
        <fullName evidence="3">Protein MIS12 homolog</fullName>
    </recommendedName>
</protein>
<dbReference type="GO" id="GO:0051301">
    <property type="term" value="P:cell division"/>
    <property type="evidence" value="ECO:0007669"/>
    <property type="project" value="UniProtKB-KW"/>
</dbReference>
<dbReference type="AlphaFoldDB" id="A0A9D4Q370"/>
<evidence type="ECO:0000256" key="3">
    <source>
        <dbReference type="ARBA" id="ARBA00013793"/>
    </source>
</evidence>
<evidence type="ECO:0000256" key="10">
    <source>
        <dbReference type="ARBA" id="ARBA00023328"/>
    </source>
</evidence>
<dbReference type="EMBL" id="JABSTV010001249">
    <property type="protein sequence ID" value="KAH7963818.1"/>
    <property type="molecule type" value="Genomic_DNA"/>
</dbReference>